<feature type="region of interest" description="Disordered" evidence="1">
    <location>
        <begin position="1"/>
        <end position="29"/>
    </location>
</feature>
<name>A0A1J5PLY4_9ZZZZ</name>
<evidence type="ECO:0000313" key="3">
    <source>
        <dbReference type="EMBL" id="OIQ68572.1"/>
    </source>
</evidence>
<protein>
    <recommendedName>
        <fullName evidence="2">Outer membrane protein beta-barrel domain-containing protein</fullName>
    </recommendedName>
</protein>
<feature type="domain" description="Outer membrane protein beta-barrel" evidence="2">
    <location>
        <begin position="144"/>
        <end position="320"/>
    </location>
</feature>
<organism evidence="3">
    <name type="scientific">mine drainage metagenome</name>
    <dbReference type="NCBI Taxonomy" id="410659"/>
    <lineage>
        <taxon>unclassified sequences</taxon>
        <taxon>metagenomes</taxon>
        <taxon>ecological metagenomes</taxon>
    </lineage>
</organism>
<reference evidence="3" key="1">
    <citation type="submission" date="2016-10" db="EMBL/GenBank/DDBJ databases">
        <title>Sequence of Gallionella enrichment culture.</title>
        <authorList>
            <person name="Poehlein A."/>
            <person name="Muehling M."/>
            <person name="Daniel R."/>
        </authorList>
    </citation>
    <scope>NUCLEOTIDE SEQUENCE</scope>
</reference>
<accession>A0A1J5PLY4</accession>
<dbReference type="Pfam" id="PF13568">
    <property type="entry name" value="OMP_b-brl_2"/>
    <property type="match status" value="1"/>
</dbReference>
<gene>
    <name evidence="3" type="ORF">GALL_498330</name>
</gene>
<evidence type="ECO:0000256" key="1">
    <source>
        <dbReference type="SAM" id="MobiDB-lite"/>
    </source>
</evidence>
<comment type="caution">
    <text evidence="3">The sequence shown here is derived from an EMBL/GenBank/DDBJ whole genome shotgun (WGS) entry which is preliminary data.</text>
</comment>
<proteinExistence type="predicted"/>
<dbReference type="AlphaFoldDB" id="A0A1J5PLY4"/>
<dbReference type="InterPro" id="IPR025665">
    <property type="entry name" value="Beta-barrel_OMP_2"/>
</dbReference>
<dbReference type="EMBL" id="MLJW01005227">
    <property type="protein sequence ID" value="OIQ68572.1"/>
    <property type="molecule type" value="Genomic_DNA"/>
</dbReference>
<evidence type="ECO:0000259" key="2">
    <source>
        <dbReference type="Pfam" id="PF13568"/>
    </source>
</evidence>
<sequence length="353" mass="37734">MPAFNDTSNKTANSTNLKPLQNKPVSTANTPELLPVISDKSNKIARGVKSKDSILQNKIQPRPNQFAATVQANTNNQVASVNKPGVGDQGKNAPLVNKPATPSKSIASMFVQEDQPVNKKIDGEKKVHFGVYAATYFNYAKGSGNQANLGAGVTSEITLTKNLKLVTGVTIAQNSLAFNSSSGSSIQFSPAAAGIAAGSPPASNLNQMALFSTGVVNTASVPTYKNYNASLVGLDIPLNLKYEFNPKKNDFYVLAGFSSGTFVNETYTYQYNYPALASPTLQQVKNETSHNSFNGFYVGKMLNFAFGVGYPVGKNRIVLEPFLKYPLQGLGSQDVKFGAGGVNLKFNFTTNKK</sequence>